<dbReference type="InterPro" id="IPR043519">
    <property type="entry name" value="NT_sf"/>
</dbReference>
<keyword evidence="2" id="KW-1185">Reference proteome</keyword>
<dbReference type="Proteomes" id="UP001285855">
    <property type="component" value="Unassembled WGS sequence"/>
</dbReference>
<evidence type="ECO:0000313" key="2">
    <source>
        <dbReference type="Proteomes" id="UP001285855"/>
    </source>
</evidence>
<dbReference type="CDD" id="cd05403">
    <property type="entry name" value="NT_KNTase_like"/>
    <property type="match status" value="1"/>
</dbReference>
<dbReference type="SUPFAM" id="SSF81301">
    <property type="entry name" value="Nucleotidyltransferase"/>
    <property type="match status" value="1"/>
</dbReference>
<dbReference type="Gene3D" id="3.30.460.10">
    <property type="entry name" value="Beta Polymerase, domain 2"/>
    <property type="match status" value="1"/>
</dbReference>
<protein>
    <submittedName>
        <fullName evidence="1">Nucleotidyltransferase domain-containing protein</fullName>
        <ecNumber evidence="1">2.7.7.-</ecNumber>
    </submittedName>
</protein>
<comment type="caution">
    <text evidence="1">The sequence shown here is derived from an EMBL/GenBank/DDBJ whole genome shotgun (WGS) entry which is preliminary data.</text>
</comment>
<dbReference type="EC" id="2.7.7.-" evidence="1"/>
<name>A0ABU5END8_9FLAO</name>
<sequence length="279" mass="33146">MTQQLKIERFNKDLPLIADLRALIKEKYADLFYAVIVHGSVATNEVVPYSDFDGLLIIKDEFANSNRLQRFKLDSTKLILKFDPLQHHGWFQIKESDLNNYPQYYLPYEILEHSKVIFSRKDDLLLNIKFDESKIDYKKSLSQLITGIQQQLDGDVSKMRMYEFKSYLSKIMLLPSMYYSAKYRKGIFKKDSFELVKPLVSENAWHCIEVSSDIRQNWSYKISVFQKRIMTLPNRIFRRLTKRYISPNIPQEFSNKIDSKFYKSLEELIDKINKDIFVA</sequence>
<organism evidence="1 2">
    <name type="scientific">Winogradskyella aquimaris</name>
    <dbReference type="NCBI Taxonomy" id="864074"/>
    <lineage>
        <taxon>Bacteria</taxon>
        <taxon>Pseudomonadati</taxon>
        <taxon>Bacteroidota</taxon>
        <taxon>Flavobacteriia</taxon>
        <taxon>Flavobacteriales</taxon>
        <taxon>Flavobacteriaceae</taxon>
        <taxon>Winogradskyella</taxon>
    </lineage>
</organism>
<accession>A0ABU5END8</accession>
<proteinExistence type="predicted"/>
<dbReference type="RefSeq" id="WP_320555461.1">
    <property type="nucleotide sequence ID" value="NZ_JAXDAE010000005.1"/>
</dbReference>
<dbReference type="EMBL" id="JAXDAE010000005">
    <property type="protein sequence ID" value="MDY2587088.1"/>
    <property type="molecule type" value="Genomic_DNA"/>
</dbReference>
<keyword evidence="1" id="KW-0548">Nucleotidyltransferase</keyword>
<reference evidence="1 2" key="1">
    <citation type="submission" date="2023-11" db="EMBL/GenBank/DDBJ databases">
        <title>Winogradskyella pelagius sp. nov., isolated from coastal sediment.</title>
        <authorList>
            <person name="Li F."/>
        </authorList>
    </citation>
    <scope>NUCLEOTIDE SEQUENCE [LARGE SCALE GENOMIC DNA]</scope>
    <source>
        <strain evidence="1 2">KCTC 23502</strain>
    </source>
</reference>
<dbReference type="GO" id="GO:0016779">
    <property type="term" value="F:nucleotidyltransferase activity"/>
    <property type="evidence" value="ECO:0007669"/>
    <property type="project" value="UniProtKB-KW"/>
</dbReference>
<keyword evidence="1" id="KW-0808">Transferase</keyword>
<evidence type="ECO:0000313" key="1">
    <source>
        <dbReference type="EMBL" id="MDY2587088.1"/>
    </source>
</evidence>
<gene>
    <name evidence="1" type="ORF">SNF14_07030</name>
</gene>